<dbReference type="AlphaFoldDB" id="A0A3R9F4K6"/>
<evidence type="ECO:0000313" key="3">
    <source>
        <dbReference type="EMBL" id="RSD28897.1"/>
    </source>
</evidence>
<evidence type="ECO:0000256" key="2">
    <source>
        <dbReference type="SAM" id="SignalP"/>
    </source>
</evidence>
<feature type="signal peptide" evidence="2">
    <location>
        <begin position="1"/>
        <end position="30"/>
    </location>
</feature>
<feature type="chain" id="PRO_5018716876" description="DUF1566 domain-containing protein" evidence="2">
    <location>
        <begin position="31"/>
        <end position="346"/>
    </location>
</feature>
<organism evidence="3 4">
    <name type="scientific">Vibrio pectenicida</name>
    <dbReference type="NCBI Taxonomy" id="62763"/>
    <lineage>
        <taxon>Bacteria</taxon>
        <taxon>Pseudomonadati</taxon>
        <taxon>Pseudomonadota</taxon>
        <taxon>Gammaproteobacteria</taxon>
        <taxon>Vibrionales</taxon>
        <taxon>Vibrionaceae</taxon>
        <taxon>Vibrio</taxon>
    </lineage>
</organism>
<protein>
    <recommendedName>
        <fullName evidence="5">DUF1566 domain-containing protein</fullName>
    </recommendedName>
</protein>
<dbReference type="EMBL" id="RSFA01000145">
    <property type="protein sequence ID" value="RSD28897.1"/>
    <property type="molecule type" value="Genomic_DNA"/>
</dbReference>
<sequence length="346" mass="37627">MNKVKHTIQLTTLAATMILLVGCGSGGAFEGETASSNNQNTGGSNQVTVNPEARVYELTIKTGNREIYSSLQYQVSGKYDDGSEQDITSLVKFEVTNNIVSFDDEGVALPNTLGTTEVTATLNGVTSAPVTLDVVPTLVCGHTTGKLLDKNPGGGVDDDSRSSASGECLKIREVLDSTDLKRKWFTSTPSLEFMHQLGYGIEDFPTNSGDSYAQSEREVSINGTDFAAFRQDGDGATPPSQTNSTTIDAGKDGQAYRWCQKLNEIEFAGKVGWHIPTWTELDHMNKYNAASGSMFIRFGWPVNRSYQSWQSFSNQFETVKLLDPSLFPLQKATADEAKYVSCVVDL</sequence>
<feature type="compositionally biased region" description="Polar residues" evidence="1">
    <location>
        <begin position="238"/>
        <end position="247"/>
    </location>
</feature>
<reference evidence="3 4" key="1">
    <citation type="submission" date="2018-12" db="EMBL/GenBank/DDBJ databases">
        <title>Genomic taxonomy of the Vibrionaceae family.</title>
        <authorList>
            <person name="Gomez-Gil B."/>
            <person name="Enciso-Ibarra K."/>
        </authorList>
    </citation>
    <scope>NUCLEOTIDE SEQUENCE [LARGE SCALE GENOMIC DNA]</scope>
    <source>
        <strain evidence="3 4">CAIM 594</strain>
    </source>
</reference>
<keyword evidence="4" id="KW-1185">Reference proteome</keyword>
<comment type="caution">
    <text evidence="3">The sequence shown here is derived from an EMBL/GenBank/DDBJ whole genome shotgun (WGS) entry which is preliminary data.</text>
</comment>
<dbReference type="Proteomes" id="UP000269041">
    <property type="component" value="Unassembled WGS sequence"/>
</dbReference>
<keyword evidence="2" id="KW-0732">Signal</keyword>
<dbReference type="OrthoDB" id="6268698at2"/>
<name>A0A3R9F4K6_9VIBR</name>
<gene>
    <name evidence="3" type="ORF">EJA03_18885</name>
</gene>
<dbReference type="Gene3D" id="2.60.40.1080">
    <property type="match status" value="1"/>
</dbReference>
<accession>A0A3R9F4K6</accession>
<feature type="region of interest" description="Disordered" evidence="1">
    <location>
        <begin position="230"/>
        <end position="249"/>
    </location>
</feature>
<dbReference type="PROSITE" id="PS51257">
    <property type="entry name" value="PROKAR_LIPOPROTEIN"/>
    <property type="match status" value="1"/>
</dbReference>
<evidence type="ECO:0000313" key="4">
    <source>
        <dbReference type="Proteomes" id="UP000269041"/>
    </source>
</evidence>
<evidence type="ECO:0000256" key="1">
    <source>
        <dbReference type="SAM" id="MobiDB-lite"/>
    </source>
</evidence>
<dbReference type="RefSeq" id="WP_125323285.1">
    <property type="nucleotide sequence ID" value="NZ_AP024889.1"/>
</dbReference>
<proteinExistence type="predicted"/>
<evidence type="ECO:0008006" key="5">
    <source>
        <dbReference type="Google" id="ProtNLM"/>
    </source>
</evidence>